<dbReference type="PANTHER" id="PTHR37836:SF2">
    <property type="entry name" value="DUF4038 DOMAIN-CONTAINING PROTEIN"/>
    <property type="match status" value="1"/>
</dbReference>
<dbReference type="Pfam" id="PF16586">
    <property type="entry name" value="DUF5060"/>
    <property type="match status" value="1"/>
</dbReference>
<proteinExistence type="predicted"/>
<sequence>MQVRSPNTTTRMEDGQTMASVRHNETIELTFEAEVQVANPMREIEFNVAFREAGGTEVVLPGFWDGGNTWKARFAWPRDSEWQWTASSSPEDAGLHGRTGAFSVQGTDDSTGLSIRGPICIADDGRHFAHASGTPFNWLGDTWWMGLSRRLPLEGLEFLIEDRVAKGFTVIQIIAGLYPDMHWYDERGMGDGGYPWDQDFNSINPAYFREMDRRIGMLVNAGLSPCIVGFWGYFMDFAGPDVLRHHWRNLVARYASLPVTWCVAGEGLMPFYVDAHRIEDMDEWRRTRSAAWSAMATWIRSQDGFQRPVTIHPTDFGRQQVDDPTTINFEMLQTGHQGFPALSNTINMLESSLAKQPEMPIIISEVNYEGILESSGPDIQRFLYWSSALSGSAGFTYGANGLWQVNSNEMPYGASPHGMAWGGPSWRDASQLGGSGQIGLAKQFLDTLDWPSLTPSPHLVSDHASEEDRILPYAAVASDGTRIVFVPAPAIFLLRRGGLQLLELEPGSTREGFYLNPKSGEELEALDIVAEPDGTSFMPTPPIIQDWVFVLRP</sequence>
<evidence type="ECO:0000313" key="4">
    <source>
        <dbReference type="EMBL" id="MYD89115.1"/>
    </source>
</evidence>
<dbReference type="EMBL" id="VXPY01000013">
    <property type="protein sequence ID" value="MYD89115.1"/>
    <property type="molecule type" value="Genomic_DNA"/>
</dbReference>
<reference evidence="4" key="1">
    <citation type="submission" date="2019-09" db="EMBL/GenBank/DDBJ databases">
        <title>Characterisation of the sponge microbiome using genome-centric metagenomics.</title>
        <authorList>
            <person name="Engelberts J.P."/>
            <person name="Robbins S.J."/>
            <person name="De Goeij J.M."/>
            <person name="Aranda M."/>
            <person name="Bell S.C."/>
            <person name="Webster N.S."/>
        </authorList>
    </citation>
    <scope>NUCLEOTIDE SEQUENCE</scope>
    <source>
        <strain evidence="4">SB0662_bin_9</strain>
    </source>
</reference>
<dbReference type="InterPro" id="IPR013783">
    <property type="entry name" value="Ig-like_fold"/>
</dbReference>
<dbReference type="Gene3D" id="2.60.40.10">
    <property type="entry name" value="Immunoglobulins"/>
    <property type="match status" value="1"/>
</dbReference>
<feature type="domain" description="Apiosidase-like catalytic" evidence="2">
    <location>
        <begin position="123"/>
        <end position="450"/>
    </location>
</feature>
<name>A0A6B1DQN7_9CHLR</name>
<feature type="domain" description="DUF5060" evidence="3">
    <location>
        <begin position="25"/>
        <end position="88"/>
    </location>
</feature>
<evidence type="ECO:0000259" key="2">
    <source>
        <dbReference type="Pfam" id="PF13204"/>
    </source>
</evidence>
<keyword evidence="1" id="KW-1133">Transmembrane helix</keyword>
<dbReference type="Pfam" id="PF13204">
    <property type="entry name" value="Apiosidase"/>
    <property type="match status" value="1"/>
</dbReference>
<dbReference type="InterPro" id="IPR025277">
    <property type="entry name" value="Apiosidase-like_cat_dom"/>
</dbReference>
<dbReference type="SUPFAM" id="SSF51445">
    <property type="entry name" value="(Trans)glycosidases"/>
    <property type="match status" value="1"/>
</dbReference>
<keyword evidence="1" id="KW-0812">Transmembrane</keyword>
<dbReference type="InterPro" id="IPR032260">
    <property type="entry name" value="DUF5060"/>
</dbReference>
<comment type="caution">
    <text evidence="4">The sequence shown here is derived from an EMBL/GenBank/DDBJ whole genome shotgun (WGS) entry which is preliminary data.</text>
</comment>
<protein>
    <submittedName>
        <fullName evidence="4">DUF4038 domain-containing protein</fullName>
    </submittedName>
</protein>
<organism evidence="4">
    <name type="scientific">Caldilineaceae bacterium SB0662_bin_9</name>
    <dbReference type="NCBI Taxonomy" id="2605258"/>
    <lineage>
        <taxon>Bacteria</taxon>
        <taxon>Bacillati</taxon>
        <taxon>Chloroflexota</taxon>
        <taxon>Caldilineae</taxon>
        <taxon>Caldilineales</taxon>
        <taxon>Caldilineaceae</taxon>
    </lineage>
</organism>
<evidence type="ECO:0000259" key="3">
    <source>
        <dbReference type="Pfam" id="PF16586"/>
    </source>
</evidence>
<gene>
    <name evidence="4" type="ORF">F4Y08_02080</name>
</gene>
<dbReference type="Gene3D" id="3.20.20.80">
    <property type="entry name" value="Glycosidases"/>
    <property type="match status" value="1"/>
</dbReference>
<dbReference type="InterPro" id="IPR017853">
    <property type="entry name" value="GH"/>
</dbReference>
<keyword evidence="1" id="KW-0472">Membrane</keyword>
<dbReference type="AlphaFoldDB" id="A0A6B1DQN7"/>
<feature type="transmembrane region" description="Helical" evidence="1">
    <location>
        <begin position="215"/>
        <end position="234"/>
    </location>
</feature>
<dbReference type="PANTHER" id="PTHR37836">
    <property type="entry name" value="LMO1036 PROTEIN"/>
    <property type="match status" value="1"/>
</dbReference>
<accession>A0A6B1DQN7</accession>
<evidence type="ECO:0000256" key="1">
    <source>
        <dbReference type="SAM" id="Phobius"/>
    </source>
</evidence>